<comment type="caution">
    <text evidence="2">The sequence shown here is derived from an EMBL/GenBank/DDBJ whole genome shotgun (WGS) entry which is preliminary data.</text>
</comment>
<dbReference type="Proteomes" id="UP000036947">
    <property type="component" value="Unassembled WGS sequence"/>
</dbReference>
<dbReference type="EMBL" id="LFRF01000001">
    <property type="protein sequence ID" value="KND95036.1"/>
    <property type="molecule type" value="Genomic_DNA"/>
</dbReference>
<dbReference type="AlphaFoldDB" id="A0A0L0NLP6"/>
<keyword evidence="3" id="KW-1185">Reference proteome</keyword>
<evidence type="ECO:0000256" key="1">
    <source>
        <dbReference type="SAM" id="MobiDB-lite"/>
    </source>
</evidence>
<proteinExistence type="predicted"/>
<name>A0A0L0NLP6_TOLOC</name>
<feature type="compositionally biased region" description="Polar residues" evidence="1">
    <location>
        <begin position="45"/>
        <end position="57"/>
    </location>
</feature>
<reference evidence="2 3" key="1">
    <citation type="journal article" date="2015" name="BMC Genomics">
        <title>The genome of the truffle-parasite Tolypocladium ophioglossoides and the evolution of antifungal peptaibiotics.</title>
        <authorList>
            <person name="Quandt C.A."/>
            <person name="Bushley K.E."/>
            <person name="Spatafora J.W."/>
        </authorList>
    </citation>
    <scope>NUCLEOTIDE SEQUENCE [LARGE SCALE GENOMIC DNA]</scope>
    <source>
        <strain evidence="2 3">CBS 100239</strain>
    </source>
</reference>
<organism evidence="2 3">
    <name type="scientific">Tolypocladium ophioglossoides (strain CBS 100239)</name>
    <name type="common">Snaketongue truffleclub</name>
    <name type="synonym">Elaphocordyceps ophioglossoides</name>
    <dbReference type="NCBI Taxonomy" id="1163406"/>
    <lineage>
        <taxon>Eukaryota</taxon>
        <taxon>Fungi</taxon>
        <taxon>Dikarya</taxon>
        <taxon>Ascomycota</taxon>
        <taxon>Pezizomycotina</taxon>
        <taxon>Sordariomycetes</taxon>
        <taxon>Hypocreomycetidae</taxon>
        <taxon>Hypocreales</taxon>
        <taxon>Ophiocordycipitaceae</taxon>
        <taxon>Tolypocladium</taxon>
    </lineage>
</organism>
<gene>
    <name evidence="2" type="ORF">TOPH_00092</name>
</gene>
<sequence>MAVDGSRADTYPYSGLGTWKTVEAFERGLRTTVPAADPPPCLPKSTPQSAQIQSSTERASRGMAWHALALLTDSPLFSLGPRLRVGIVAVAASLLQPLDGTGAHASQRHGPDIGPRCPPSWPGGNTHHIPPGPPATRAIPQPSCQRPAGAEPEPESQSQRRARARGTQPARLERTRAHHQRLERYRHRPLWAPSLTPNTTSDFVADSILTSHPVSAWSPPPVSPVSIEGAAVLSTSLPSRSGASCAHSTPNECTAGWLSPPRLWSGWNLSCSPPLPRLRRRAPSPSSQARGFVVPV</sequence>
<feature type="region of interest" description="Disordered" evidence="1">
    <location>
        <begin position="101"/>
        <end position="179"/>
    </location>
</feature>
<feature type="region of interest" description="Disordered" evidence="1">
    <location>
        <begin position="36"/>
        <end position="58"/>
    </location>
</feature>
<dbReference type="OrthoDB" id="3474066at2759"/>
<evidence type="ECO:0000313" key="2">
    <source>
        <dbReference type="EMBL" id="KND95036.1"/>
    </source>
</evidence>
<protein>
    <submittedName>
        <fullName evidence="2">Uncharacterized protein</fullName>
    </submittedName>
</protein>
<evidence type="ECO:0000313" key="3">
    <source>
        <dbReference type="Proteomes" id="UP000036947"/>
    </source>
</evidence>
<accession>A0A0L0NLP6</accession>